<feature type="domain" description="BTB" evidence="6">
    <location>
        <begin position="34"/>
        <end position="100"/>
    </location>
</feature>
<sequence length="1388" mass="140372">MDTETVVAAAHVYRDASRGIYSGLQAFLNDPRLSDIILVRPDGLQIHVHQVILAACSRRFAVVLANGDATGKELPIQGVDSLALESVVSFFYCGECLLTPATVVPIYDVCLKLEVPGLAAGCEQYLRQNLTPQTCSTFLEASVQLLLEQTIKQCLDYAKSRFNEVIATSTFQSLSSEAVRLLLTSCRASAGEMGLARALARWAVRRPEHLADCEAMFKELNITTTVLLQLLQSPDFVAGLQAANSAAGAGTGTEGAVAGTAGAAAAGTTPVEAGASYSGPAAARVSGGVARLEAGLGNLEASVAGLPDREATQKSSRVAAAADGATQHAVNQQLPGGTRSRQLQQMIQTEFGSAVSAAGPLSPGNSSAGGKTEVLACGSGGLGSGRDRASSGGRPQPLSLSKSERCVPGPQEVASGKRSLAAVDSAAGASGGAGGGSRAALLQQQVFHGRVGRQRPSGDGGASSNARVDFEAGYLPQPLHETGGSMASTAEGGGGVCGPSTREEAAEPPRMRKLEAAAAAATVAAIREAVRNGAFDVVVENPQPHLQPPHLGLGFDGAAASADDADAASPRTEDSGGSAGGEALFAVRLPALEQAGLTLHLLPSGAVAASGGALGTAQLPLQVIPAGAGPHPTLLALLPRTVMRQLQQPPNRISEEAFREVGTEQARQQSELSRVTALPPLVALPALLPKQQPSKGPLPEPRGGDGGCLVRGLGPSGGARLPLLLNAVADEYRANGGVGADSFLEGELGADILDLRVLALAGGGSGAGHSGPLLLPSRLLLSDKGVAGAAAALSTGTYASSAGEGRRATTAAAAQQQLDNDAVGGLEILSAAAAAGGALTPVAPLARGSRTGTASLQSGSGGVLAAGDGGRGLPALAPQYESPELSGLMQQYRSSQAVGDSGGTAAAVAVAASVAAAQLVAGRVAGGRPGGMSLTWDEDPAAAAAGTGGGKRRRPSPVEEDLDQVEDGAGGCSGSRRGGGSGGGRGSGRQFHGGRAWHDGGHGGGGGAGNKAPLLCHVPSCNVDLSSLKEYHQRFRICDFHLKAEHVVRDGVLQRFCQQCGRFHTLSEFDGTKRSCRARLLRHNARRRKRPEHRGPGGDRCGNDEPRSKARRSPSYAAATSGHTQEAAAPSLLNTPTQLAALRDVAFAAGLAAAAQGTSFLLSDPDCLGLQQWPYELAGLPRDAAAKVESGASERAPYQARAGQPSQILSEEVPASGAAAAAATKEAPASGASLVQQPMSSGGMDPSQQLGAAEPLDSRTKEPEMHPGQDPLRGARQLAQAAEGAHPSPGGGTGAGRDQPMTGRALNPGTALARSDAVPTADDAERRKDLVNGLDGASSLDEHGCPADGSQAAGRLPPAGAAGSTSNGCCFNGKRQPDKDSEPDNKRR</sequence>
<dbReference type="EMBL" id="BNCO01000037">
    <property type="protein sequence ID" value="GIL59959.1"/>
    <property type="molecule type" value="Genomic_DNA"/>
</dbReference>
<evidence type="ECO:0000313" key="9">
    <source>
        <dbReference type="Proteomes" id="UP000747399"/>
    </source>
</evidence>
<dbReference type="Gene3D" id="1.25.40.420">
    <property type="match status" value="1"/>
</dbReference>
<evidence type="ECO:0000256" key="3">
    <source>
        <dbReference type="ARBA" id="ARBA00022771"/>
    </source>
</evidence>
<dbReference type="Pfam" id="PF00651">
    <property type="entry name" value="BTB"/>
    <property type="match status" value="1"/>
</dbReference>
<evidence type="ECO:0000259" key="6">
    <source>
        <dbReference type="PROSITE" id="PS50097"/>
    </source>
</evidence>
<dbReference type="PANTHER" id="PTHR31251">
    <property type="entry name" value="SQUAMOSA PROMOTER-BINDING-LIKE PROTEIN 4"/>
    <property type="match status" value="1"/>
</dbReference>
<proteinExistence type="predicted"/>
<feature type="compositionally biased region" description="Basic and acidic residues" evidence="5">
    <location>
        <begin position="1375"/>
        <end position="1388"/>
    </location>
</feature>
<feature type="region of interest" description="Disordered" evidence="5">
    <location>
        <begin position="688"/>
        <end position="709"/>
    </location>
</feature>
<evidence type="ECO:0000256" key="4">
    <source>
        <dbReference type="ARBA" id="ARBA00022833"/>
    </source>
</evidence>
<feature type="region of interest" description="Disordered" evidence="5">
    <location>
        <begin position="1229"/>
        <end position="1388"/>
    </location>
</feature>
<feature type="compositionally biased region" description="Basic residues" evidence="5">
    <location>
        <begin position="1081"/>
        <end position="1092"/>
    </location>
</feature>
<keyword evidence="2" id="KW-0479">Metal-binding</keyword>
<feature type="compositionally biased region" description="Gly residues" evidence="5">
    <location>
        <begin position="968"/>
        <end position="987"/>
    </location>
</feature>
<dbReference type="CDD" id="cd14733">
    <property type="entry name" value="BACK"/>
    <property type="match status" value="1"/>
</dbReference>
<dbReference type="Gene3D" id="3.30.710.10">
    <property type="entry name" value="Potassium Channel Kv1.1, Chain A"/>
    <property type="match status" value="1"/>
</dbReference>
<feature type="compositionally biased region" description="Basic and acidic residues" evidence="5">
    <location>
        <begin position="1256"/>
        <end position="1267"/>
    </location>
</feature>
<dbReference type="SMART" id="SM00225">
    <property type="entry name" value="BTB"/>
    <property type="match status" value="1"/>
</dbReference>
<dbReference type="GO" id="GO:0005634">
    <property type="term" value="C:nucleus"/>
    <property type="evidence" value="ECO:0007669"/>
    <property type="project" value="InterPro"/>
</dbReference>
<feature type="region of interest" description="Disordered" evidence="5">
    <location>
        <begin position="481"/>
        <end position="508"/>
    </location>
</feature>
<evidence type="ECO:0000256" key="5">
    <source>
        <dbReference type="SAM" id="MobiDB-lite"/>
    </source>
</evidence>
<evidence type="ECO:0000256" key="2">
    <source>
        <dbReference type="ARBA" id="ARBA00022723"/>
    </source>
</evidence>
<reference evidence="8" key="1">
    <citation type="journal article" date="2021" name="Proc. Natl. Acad. Sci. U.S.A.">
        <title>Three genomes in the algal genus Volvox reveal the fate of a haploid sex-determining region after a transition to homothallism.</title>
        <authorList>
            <person name="Yamamoto K."/>
            <person name="Hamaji T."/>
            <person name="Kawai-Toyooka H."/>
            <person name="Matsuzaki R."/>
            <person name="Takahashi F."/>
            <person name="Nishimura Y."/>
            <person name="Kawachi M."/>
            <person name="Noguchi H."/>
            <person name="Minakuchi Y."/>
            <person name="Umen J.G."/>
            <person name="Toyoda A."/>
            <person name="Nozaki H."/>
        </authorList>
    </citation>
    <scope>NUCLEOTIDE SEQUENCE</scope>
    <source>
        <strain evidence="8">NIES-3780</strain>
    </source>
</reference>
<dbReference type="Pfam" id="PF03110">
    <property type="entry name" value="SBP"/>
    <property type="match status" value="1"/>
</dbReference>
<accession>A0A8J4BJH3</accession>
<evidence type="ECO:0000259" key="7">
    <source>
        <dbReference type="PROSITE" id="PS51141"/>
    </source>
</evidence>
<dbReference type="InterPro" id="IPR011333">
    <property type="entry name" value="SKP1/BTB/POZ_sf"/>
</dbReference>
<dbReference type="Gene3D" id="4.10.1100.10">
    <property type="entry name" value="Transcription factor, SBP-box domain"/>
    <property type="match status" value="1"/>
</dbReference>
<evidence type="ECO:0000313" key="8">
    <source>
        <dbReference type="EMBL" id="GIL59959.1"/>
    </source>
</evidence>
<feature type="compositionally biased region" description="Low complexity" evidence="5">
    <location>
        <begin position="1352"/>
        <end position="1363"/>
    </location>
</feature>
<organism evidence="8 9">
    <name type="scientific">Volvox africanus</name>
    <dbReference type="NCBI Taxonomy" id="51714"/>
    <lineage>
        <taxon>Eukaryota</taxon>
        <taxon>Viridiplantae</taxon>
        <taxon>Chlorophyta</taxon>
        <taxon>core chlorophytes</taxon>
        <taxon>Chlorophyceae</taxon>
        <taxon>CS clade</taxon>
        <taxon>Chlamydomonadales</taxon>
        <taxon>Volvocaceae</taxon>
        <taxon>Volvox</taxon>
    </lineage>
</organism>
<keyword evidence="3" id="KW-0863">Zinc-finger</keyword>
<dbReference type="PANTHER" id="PTHR31251:SF169">
    <property type="entry name" value="SQUAMOSA PROMOTER-BINDING-LIKE PROTEIN 8"/>
    <property type="match status" value="1"/>
</dbReference>
<comment type="caution">
    <text evidence="8">The sequence shown here is derived from an EMBL/GenBank/DDBJ whole genome shotgun (WGS) entry which is preliminary data.</text>
</comment>
<keyword evidence="4" id="KW-0862">Zinc</keyword>
<dbReference type="InterPro" id="IPR036893">
    <property type="entry name" value="SBP_sf"/>
</dbReference>
<feature type="compositionally biased region" description="Basic and acidic residues" evidence="5">
    <location>
        <begin position="1093"/>
        <end position="1108"/>
    </location>
</feature>
<feature type="compositionally biased region" description="Polar residues" evidence="5">
    <location>
        <begin position="1234"/>
        <end position="1250"/>
    </location>
</feature>
<dbReference type="SUPFAM" id="SSF103612">
    <property type="entry name" value="SBT domain"/>
    <property type="match status" value="1"/>
</dbReference>
<feature type="region of interest" description="Disordered" evidence="5">
    <location>
        <begin position="931"/>
        <end position="1005"/>
    </location>
</feature>
<feature type="region of interest" description="Disordered" evidence="5">
    <location>
        <begin position="1188"/>
        <end position="1208"/>
    </location>
</feature>
<dbReference type="InterPro" id="IPR044817">
    <property type="entry name" value="SBP-like"/>
</dbReference>
<dbReference type="PROSITE" id="PS50097">
    <property type="entry name" value="BTB"/>
    <property type="match status" value="1"/>
</dbReference>
<dbReference type="SUPFAM" id="SSF54695">
    <property type="entry name" value="POZ domain"/>
    <property type="match status" value="1"/>
</dbReference>
<dbReference type="GO" id="GO:0003677">
    <property type="term" value="F:DNA binding"/>
    <property type="evidence" value="ECO:0007669"/>
    <property type="project" value="InterPro"/>
</dbReference>
<evidence type="ECO:0008006" key="10">
    <source>
        <dbReference type="Google" id="ProtNLM"/>
    </source>
</evidence>
<dbReference type="Proteomes" id="UP000747399">
    <property type="component" value="Unassembled WGS sequence"/>
</dbReference>
<gene>
    <name evidence="8" type="ORF">Vafri_14603</name>
</gene>
<dbReference type="InterPro" id="IPR004333">
    <property type="entry name" value="SBP_dom"/>
</dbReference>
<evidence type="ECO:0000256" key="1">
    <source>
        <dbReference type="ARBA" id="ARBA00004906"/>
    </source>
</evidence>
<feature type="region of interest" description="Disordered" evidence="5">
    <location>
        <begin position="355"/>
        <end position="418"/>
    </location>
</feature>
<dbReference type="PROSITE" id="PS51141">
    <property type="entry name" value="ZF_SBP"/>
    <property type="match status" value="1"/>
</dbReference>
<dbReference type="GO" id="GO:0008270">
    <property type="term" value="F:zinc ion binding"/>
    <property type="evidence" value="ECO:0007669"/>
    <property type="project" value="UniProtKB-KW"/>
</dbReference>
<protein>
    <recommendedName>
        <fullName evidence="10">BTB domain-containing protein</fullName>
    </recommendedName>
</protein>
<name>A0A8J4BJH3_9CHLO</name>
<keyword evidence="9" id="KW-1185">Reference proteome</keyword>
<feature type="region of interest" description="Disordered" evidence="5">
    <location>
        <begin position="1081"/>
        <end position="1130"/>
    </location>
</feature>
<dbReference type="InterPro" id="IPR000210">
    <property type="entry name" value="BTB/POZ_dom"/>
</dbReference>
<dbReference type="CDD" id="cd18186">
    <property type="entry name" value="BTB_POZ_ZBTB_KLHL-like"/>
    <property type="match status" value="1"/>
</dbReference>
<comment type="pathway">
    <text evidence="1">Protein modification; protein ubiquitination.</text>
</comment>
<feature type="domain" description="SBP-type" evidence="7">
    <location>
        <begin position="1013"/>
        <end position="1090"/>
    </location>
</feature>
<feature type="region of interest" description="Disordered" evidence="5">
    <location>
        <begin position="556"/>
        <end position="579"/>
    </location>
</feature>